<feature type="compositionally biased region" description="Basic residues" evidence="1">
    <location>
        <begin position="316"/>
        <end position="339"/>
    </location>
</feature>
<evidence type="ECO:0000256" key="1">
    <source>
        <dbReference type="SAM" id="MobiDB-lite"/>
    </source>
</evidence>
<gene>
    <name evidence="2" type="ORF">JSE7799_01859</name>
</gene>
<feature type="compositionally biased region" description="Basic and acidic residues" evidence="1">
    <location>
        <begin position="224"/>
        <end position="235"/>
    </location>
</feature>
<reference evidence="2 3" key="1">
    <citation type="submission" date="2015-09" db="EMBL/GenBank/DDBJ databases">
        <authorList>
            <person name="Jackson K.R."/>
            <person name="Lunt B.L."/>
            <person name="Fisher J.N.B."/>
            <person name="Gardner A.V."/>
            <person name="Bailey M.E."/>
            <person name="Deus L.M."/>
            <person name="Earl A.S."/>
            <person name="Gibby P.D."/>
            <person name="Hartmann K.A."/>
            <person name="Liu J.E."/>
            <person name="Manci A.M."/>
            <person name="Nielsen D.A."/>
            <person name="Solomon M.B."/>
            <person name="Breakwell D.P."/>
            <person name="Burnett S.H."/>
            <person name="Grose J.H."/>
        </authorList>
    </citation>
    <scope>NUCLEOTIDE SEQUENCE [LARGE SCALE GENOMIC DNA]</scope>
    <source>
        <strain evidence="2 3">CECT 7799</strain>
    </source>
</reference>
<name>A0A0M7BAQ1_9RHOB</name>
<feature type="compositionally biased region" description="Basic and acidic residues" evidence="1">
    <location>
        <begin position="253"/>
        <end position="268"/>
    </location>
</feature>
<proteinExistence type="predicted"/>
<evidence type="ECO:0000313" key="2">
    <source>
        <dbReference type="EMBL" id="CUH39138.1"/>
    </source>
</evidence>
<feature type="region of interest" description="Disordered" evidence="1">
    <location>
        <begin position="1"/>
        <end position="189"/>
    </location>
</feature>
<keyword evidence="3" id="KW-1185">Reference proteome</keyword>
<dbReference type="STRING" id="313367.JSE7799_01859"/>
<organism evidence="2 3">
    <name type="scientific">Jannaschia seosinensis</name>
    <dbReference type="NCBI Taxonomy" id="313367"/>
    <lineage>
        <taxon>Bacteria</taxon>
        <taxon>Pseudomonadati</taxon>
        <taxon>Pseudomonadota</taxon>
        <taxon>Alphaproteobacteria</taxon>
        <taxon>Rhodobacterales</taxon>
        <taxon>Roseobacteraceae</taxon>
        <taxon>Jannaschia</taxon>
    </lineage>
</organism>
<protein>
    <submittedName>
        <fullName evidence="2">Uncharacterized protein</fullName>
    </submittedName>
</protein>
<sequence length="368" mass="40612">MVRGPRDRPRRTPPAVLSSNPSEVIAHARRRRRIPGQGQDHQRLSRQRLQGAGQLRTCSRPRGQGRLRRSRRLGHDVGSAGGLEEADQGNRRRAGRRSQPDPRHRPRPRGRGDLLAPAGGAHVASRHQEGHADQPRGLQRHHQEGRSGSHRQPARDRPPAGPRLSGAPCARLPRGFQPQPGPVAQAARLEIGGPGAVGVAASRGRARDGDRGVRCARILVGPHHAGDAARPDLRGAARGARRKEARPLRPRRRDAGRACRAGRRDPRPQRRFRRGQARHPQSRAALHDLHASAGGQPQVRHGREGRHVHGAASLRGRAHHLHADRRDRHGARGRPRRPRRDQGPLRRQLRPCQPAHVQEQGQERAGSA</sequence>
<feature type="compositionally biased region" description="Basic residues" evidence="1">
    <location>
        <begin position="239"/>
        <end position="252"/>
    </location>
</feature>
<accession>A0A0M7BAQ1</accession>
<feature type="compositionally biased region" description="Basic residues" evidence="1">
    <location>
        <begin position="63"/>
        <end position="72"/>
    </location>
</feature>
<feature type="compositionally biased region" description="Basic residues" evidence="1">
    <location>
        <begin position="269"/>
        <end position="281"/>
    </location>
</feature>
<dbReference type="Proteomes" id="UP000049455">
    <property type="component" value="Unassembled WGS sequence"/>
</dbReference>
<feature type="region of interest" description="Disordered" evidence="1">
    <location>
        <begin position="221"/>
        <end position="368"/>
    </location>
</feature>
<evidence type="ECO:0000313" key="3">
    <source>
        <dbReference type="Proteomes" id="UP000049455"/>
    </source>
</evidence>
<feature type="compositionally biased region" description="Basic and acidic residues" evidence="1">
    <location>
        <begin position="141"/>
        <end position="158"/>
    </location>
</feature>
<dbReference type="EMBL" id="CYPR01000113">
    <property type="protein sequence ID" value="CUH39138.1"/>
    <property type="molecule type" value="Genomic_DNA"/>
</dbReference>
<dbReference type="AlphaFoldDB" id="A0A0M7BAQ1"/>